<feature type="compositionally biased region" description="Acidic residues" evidence="14">
    <location>
        <begin position="1663"/>
        <end position="1690"/>
    </location>
</feature>
<dbReference type="Pfam" id="PF25828">
    <property type="entry name" value="CC_Cfap43"/>
    <property type="match status" value="1"/>
</dbReference>
<dbReference type="InterPro" id="IPR036322">
    <property type="entry name" value="WD40_repeat_dom_sf"/>
</dbReference>
<evidence type="ECO:0000256" key="11">
    <source>
        <dbReference type="ARBA" id="ARBA00060934"/>
    </source>
</evidence>
<feature type="region of interest" description="Disordered" evidence="14">
    <location>
        <begin position="876"/>
        <end position="907"/>
    </location>
</feature>
<organism evidence="15 16">
    <name type="scientific">Macrostomum lignano</name>
    <dbReference type="NCBI Taxonomy" id="282301"/>
    <lineage>
        <taxon>Eukaryota</taxon>
        <taxon>Metazoa</taxon>
        <taxon>Spiralia</taxon>
        <taxon>Lophotrochozoa</taxon>
        <taxon>Platyhelminthes</taxon>
        <taxon>Rhabditophora</taxon>
        <taxon>Macrostomorpha</taxon>
        <taxon>Macrostomida</taxon>
        <taxon>Macrostomidae</taxon>
        <taxon>Macrostomum</taxon>
    </lineage>
</organism>
<evidence type="ECO:0000256" key="13">
    <source>
        <dbReference type="SAM" id="Coils"/>
    </source>
</evidence>
<dbReference type="PANTHER" id="PTHR14885:SF3">
    <property type="entry name" value="CILIA- AND FLAGELLA-ASSOCIATED PROTEIN 44"/>
    <property type="match status" value="1"/>
</dbReference>
<dbReference type="Gene3D" id="2.130.10.10">
    <property type="entry name" value="YVTN repeat-like/Quinoprotein amine dehydrogenase"/>
    <property type="match status" value="3"/>
</dbReference>
<comment type="subcellular location">
    <subcellularLocation>
        <location evidence="1">Cytoplasm</location>
        <location evidence="1">Cytoskeleton</location>
        <location evidence="1">Flagellum axoneme</location>
    </subcellularLocation>
</comment>
<feature type="compositionally biased region" description="Basic and acidic residues" evidence="14">
    <location>
        <begin position="876"/>
        <end position="893"/>
    </location>
</feature>
<evidence type="ECO:0000256" key="3">
    <source>
        <dbReference type="ARBA" id="ARBA00022574"/>
    </source>
</evidence>
<keyword evidence="3" id="KW-0853">WD repeat</keyword>
<evidence type="ECO:0000256" key="7">
    <source>
        <dbReference type="ARBA" id="ARBA00023069"/>
    </source>
</evidence>
<feature type="region of interest" description="Disordered" evidence="14">
    <location>
        <begin position="1294"/>
        <end position="1323"/>
    </location>
</feature>
<feature type="coiled-coil region" evidence="13">
    <location>
        <begin position="1895"/>
        <end position="1922"/>
    </location>
</feature>
<dbReference type="GO" id="GO:0003341">
    <property type="term" value="P:cilium movement"/>
    <property type="evidence" value="ECO:0007669"/>
    <property type="project" value="UniProtKB-ARBA"/>
</dbReference>
<keyword evidence="5" id="KW-0282">Flagellum</keyword>
<evidence type="ECO:0000256" key="12">
    <source>
        <dbReference type="ARBA" id="ARBA00074727"/>
    </source>
</evidence>
<feature type="compositionally biased region" description="Acidic residues" evidence="14">
    <location>
        <begin position="8"/>
        <end position="23"/>
    </location>
</feature>
<keyword evidence="7" id="KW-0969">Cilium</keyword>
<dbReference type="GO" id="GO:0060285">
    <property type="term" value="P:cilium-dependent cell motility"/>
    <property type="evidence" value="ECO:0007669"/>
    <property type="project" value="UniProtKB-ARBA"/>
</dbReference>
<feature type="coiled-coil region" evidence="13">
    <location>
        <begin position="1719"/>
        <end position="1774"/>
    </location>
</feature>
<dbReference type="WBParaSite" id="maker-uti_cns_0045427-snap-gene-0.7-mRNA-1">
    <property type="protein sequence ID" value="maker-uti_cns_0045427-snap-gene-0.7-mRNA-1"/>
    <property type="gene ID" value="maker-uti_cns_0045427-snap-gene-0.7"/>
</dbReference>
<evidence type="ECO:0000256" key="2">
    <source>
        <dbReference type="ARBA" id="ARBA00022490"/>
    </source>
</evidence>
<dbReference type="FunFam" id="2.130.10.10:FF:000401">
    <property type="entry name" value="Cilia- and flagella-associated protein 44"/>
    <property type="match status" value="1"/>
</dbReference>
<comment type="similarity">
    <text evidence="11">Belongs to the CFAP44 family.</text>
</comment>
<feature type="compositionally biased region" description="Basic and acidic residues" evidence="14">
    <location>
        <begin position="1820"/>
        <end position="1832"/>
    </location>
</feature>
<dbReference type="InterPro" id="IPR001680">
    <property type="entry name" value="WD40_rpt"/>
</dbReference>
<dbReference type="SMART" id="SM00320">
    <property type="entry name" value="WD40"/>
    <property type="match status" value="6"/>
</dbReference>
<comment type="function">
    <text evidence="10">Flagellar protein involved in sperm flagellum axoneme organization and function.</text>
</comment>
<dbReference type="SUPFAM" id="SSF50978">
    <property type="entry name" value="WD40 repeat-like"/>
    <property type="match status" value="1"/>
</dbReference>
<feature type="coiled-coil region" evidence="13">
    <location>
        <begin position="1382"/>
        <end position="1409"/>
    </location>
</feature>
<keyword evidence="6 13" id="KW-0175">Coiled coil</keyword>
<name>A0A1I8J1G7_9PLAT</name>
<feature type="region of interest" description="Disordered" evidence="14">
    <location>
        <begin position="1820"/>
        <end position="1839"/>
    </location>
</feature>
<evidence type="ECO:0000256" key="9">
    <source>
        <dbReference type="ARBA" id="ARBA00023273"/>
    </source>
</evidence>
<feature type="compositionally biased region" description="Basic and acidic residues" evidence="14">
    <location>
        <begin position="1100"/>
        <end position="1110"/>
    </location>
</feature>
<evidence type="ECO:0000256" key="5">
    <source>
        <dbReference type="ARBA" id="ARBA00022846"/>
    </source>
</evidence>
<feature type="compositionally biased region" description="Acidic residues" evidence="14">
    <location>
        <begin position="103"/>
        <end position="113"/>
    </location>
</feature>
<dbReference type="Proteomes" id="UP000095280">
    <property type="component" value="Unplaced"/>
</dbReference>
<evidence type="ECO:0000256" key="6">
    <source>
        <dbReference type="ARBA" id="ARBA00023054"/>
    </source>
</evidence>
<dbReference type="PANTHER" id="PTHR14885">
    <property type="entry name" value="CILIA- AND FLAGELLA-ASSOCIATED PROTEIN 43-RELATED"/>
    <property type="match status" value="1"/>
</dbReference>
<evidence type="ECO:0000256" key="10">
    <source>
        <dbReference type="ARBA" id="ARBA00055223"/>
    </source>
</evidence>
<feature type="region of interest" description="Disordered" evidence="14">
    <location>
        <begin position="1"/>
        <end position="254"/>
    </location>
</feature>
<protein>
    <recommendedName>
        <fullName evidence="12">Cilia- and flagella-associated protein 44</fullName>
    </recommendedName>
</protein>
<keyword evidence="4" id="KW-0677">Repeat</keyword>
<keyword evidence="15" id="KW-1185">Reference proteome</keyword>
<feature type="compositionally biased region" description="Low complexity" evidence="14">
    <location>
        <begin position="86"/>
        <end position="97"/>
    </location>
</feature>
<dbReference type="InterPro" id="IPR015943">
    <property type="entry name" value="WD40/YVTN_repeat-like_dom_sf"/>
</dbReference>
<keyword evidence="8" id="KW-0206">Cytoskeleton</keyword>
<evidence type="ECO:0000256" key="14">
    <source>
        <dbReference type="SAM" id="MobiDB-lite"/>
    </source>
</evidence>
<evidence type="ECO:0000256" key="8">
    <source>
        <dbReference type="ARBA" id="ARBA00023212"/>
    </source>
</evidence>
<feature type="compositionally biased region" description="Acidic residues" evidence="14">
    <location>
        <begin position="204"/>
        <end position="216"/>
    </location>
</feature>
<feature type="region of interest" description="Disordered" evidence="14">
    <location>
        <begin position="1085"/>
        <end position="1110"/>
    </location>
</feature>
<feature type="coiled-coil region" evidence="13">
    <location>
        <begin position="1963"/>
        <end position="1993"/>
    </location>
</feature>
<sequence>MSETAEDRQEDNDPQGSEPEVDAAAEQAAEAPSDAAPEAANSESDAPADAAETSDQAQAEEVEVSETAAEEVEVAEKAAVEEEIAADASAKNPSGEEAAPKEESEETSDEAPAEELLALEPQEEVIAAKPRGKPKRESEEPAEESGTGEEDAMADGTEAKAEGEGKVETEGEADDKAEGEAEGEGEAKGEGEAEGDGEAKGEGETEGEGEAEDEDKEVEKPSTPARRISPRDNEGEGGDETNSDNQPAEEDKPAIPADFFYEVGEFMSKPRVTEDSGLPADLLQLVYSYGYDCTKRDNLHILDEQHVCFVAGNLVKVVNLATKRQTFLRSSSGGGVGFVSVHPTRRYLAVAEKGEAPNVLVYEYPSLRLYRILRGGTERAYCYCKFDPSGKYLATVGSEPDFMLTIWDWLSERTVLRSKAFSQDVYRVSWSQDLEGFLTTAGTGHVRFWKMASTFTGLKLQGAIGKFGKTEISDIEGFVELPDGKVLSGCEWGNMLVWDGGLIKVEISKKGKRPAHNGPIFQVVMDAGELMTVGIDGLIQTWDFEMIDTAEAGDESGLIEMDPMNAYEVGNNVRLAHIVKQVTPADATTTAEDEGSSEWLAQDSNGGIWRLDLSFSHTAQPPERLLSCHAGAIAGCAASPLSYLVATLGADGSVRVTDFVAQRTLVESRFSGSGTKILWAPQTVDPKGRTILAGFADGVLRVLSFGENPETDPTRKAKQVAELTLVDALKPHTGRVVDIVLDKMGDMLVTAGIEHESSHAEEQLSSIFFFSVSASKYTPVGFIRFQGYPAQLAWLSSGSDQQPDQVRVFFTDGRVCDFDCPDPAKVDASVTYELAGFDVKQRFAFASVKSKLRRAEELEEIHRLEAEEMKRRAEERKRKLERGLQTEEEQAKEVEDEEKEIAKRRAEEQQWEPYYPEEPSPILCGLVPDNQQNAFWLSMGGFDSGYLYRCEYPAEAPKDFEAAKREPVHSVTVKDSSDVPVSVISFSKSGRRAYLGMQDGSVRVQLLDTPFDIGSMTSQWCLPMHDNDYGAVTGICPSHDDAYLISVGRDGNYFVYNIMPEEEMQERQAAAAKAKAAVLPSAKRIQRGDDIDDPGAYSIEEDKQKSEHDRRVKLAEEKKAGIRRRVNELRVEFRKLKELNQALPERIQLRQREFEMVPQLKLDMQEQRKQKVHLVERELAWESERCQIALNKLRKRFLDELECDLVVVRAIESDHEVASIRTSKLSEAFNRLKEEMERKRTLASQKDATRDATLLSAKEVTLEASAEKEEDSPLFKSNLKGARGERILRQLRKVEEKKRKRAQRRQERQELEQSKPSDDYDDPEDVRAIQEARDNMGDFKLKSAGDYVVPPHLRLSSDKARQKLIDLDEKAYQQKCDFNRRLVALRDRKKQLVQELNAKLQQLEAIQLRLRPDDRKPLPPKLTMHSTETPEKKYEYTQETLMEFKAEMEAKAAVAVTGEDDQGFSAFKKAAGISSLAPPGGAPGASSSQLTDAADAASVAGTDKSTSALSELQSERLAAENLRNLYAQNQLLREFQSAVRNFDCEVRLLRHEKFDLDAKLKRAELRQITLFEEFQLLQQFEISESTLANRVEQRGEEKIDVQNKVVECTSKIESKKKDIERVQEKDRLLFDTFKESLGEGNKFTEYLTKVYRKRIKRKKVEKEGEDADEDDESDSDDDSDFESEEEESDGEGVRYDLDICPAGCDQNLYDNTCALREKRLDLEEELAEERKTMEALRKELEGLQKKARAVETALAQAEKELEAFQLEKQSKLNELETVVVLRLHQILHHENGHLPQDISNCLVFERSALLQLKRRISELQEEKHQQNKEQKDAKRKNIQLNKDRRLYQAHIDDMMVKCDKMMVDKFGKVEDMEKLEQIVVNPKIEELTVKMFEQQEKMLDEMNQWDDKIREAKDQLISQTRDNTKKLSQMLMLYTDQFELEEQIESRQKNLGSEYQGAREADIEEIEKLMQLVQIQAQELNALKEEIGMLSRKGGHILPPVQPPMQGPL</sequence>
<keyword evidence="2" id="KW-0963">Cytoplasm</keyword>
<feature type="compositionally biased region" description="Acidic residues" evidence="14">
    <location>
        <begin position="58"/>
        <end position="73"/>
    </location>
</feature>
<evidence type="ECO:0000256" key="4">
    <source>
        <dbReference type="ARBA" id="ARBA00022737"/>
    </source>
</evidence>
<proteinExistence type="inferred from homology"/>
<accession>A0A1I8J1G7</accession>
<evidence type="ECO:0000313" key="16">
    <source>
        <dbReference type="WBParaSite" id="maker-uti_cns_0045427-snap-gene-0.7-mRNA-1"/>
    </source>
</evidence>
<keyword evidence="9" id="KW-0966">Cell projection</keyword>
<feature type="compositionally biased region" description="Low complexity" evidence="14">
    <location>
        <begin position="24"/>
        <end position="57"/>
    </location>
</feature>
<feature type="coiled-coil region" evidence="13">
    <location>
        <begin position="1112"/>
        <end position="1139"/>
    </location>
</feature>
<feature type="region of interest" description="Disordered" evidence="14">
    <location>
        <begin position="1661"/>
        <end position="1692"/>
    </location>
</feature>
<feature type="compositionally biased region" description="Acidic residues" evidence="14">
    <location>
        <begin position="140"/>
        <end position="153"/>
    </location>
</feature>
<reference evidence="16" key="1">
    <citation type="submission" date="2016-11" db="UniProtKB">
        <authorList>
            <consortium name="WormBaseParasite"/>
        </authorList>
    </citation>
    <scope>IDENTIFICATION</scope>
</reference>
<feature type="compositionally biased region" description="Basic and acidic residues" evidence="14">
    <location>
        <begin position="1304"/>
        <end position="1318"/>
    </location>
</feature>
<evidence type="ECO:0000256" key="1">
    <source>
        <dbReference type="ARBA" id="ARBA00004611"/>
    </source>
</evidence>
<feature type="compositionally biased region" description="Basic and acidic residues" evidence="14">
    <location>
        <begin position="157"/>
        <end position="203"/>
    </location>
</feature>
<evidence type="ECO:0000313" key="15">
    <source>
        <dbReference type="Proteomes" id="UP000095280"/>
    </source>
</evidence>